<evidence type="ECO:0000313" key="2">
    <source>
        <dbReference type="Proteomes" id="UP000019494"/>
    </source>
</evidence>
<dbReference type="InterPro" id="IPR025543">
    <property type="entry name" value="Dodecin-like"/>
</dbReference>
<name>W9GKR4_9MICO</name>
<dbReference type="SUPFAM" id="SSF89807">
    <property type="entry name" value="Dodecin-like"/>
    <property type="match status" value="1"/>
</dbReference>
<dbReference type="InterPro" id="IPR009923">
    <property type="entry name" value="Dodecin"/>
</dbReference>
<organism evidence="1 2">
    <name type="scientific">Intrasporangium chromatireducens Q5-1</name>
    <dbReference type="NCBI Taxonomy" id="584657"/>
    <lineage>
        <taxon>Bacteria</taxon>
        <taxon>Bacillati</taxon>
        <taxon>Actinomycetota</taxon>
        <taxon>Actinomycetes</taxon>
        <taxon>Micrococcales</taxon>
        <taxon>Intrasporangiaceae</taxon>
        <taxon>Intrasporangium</taxon>
    </lineage>
</organism>
<sequence length="69" mass="7500">MPAHTYGVTEVVGTSETSIDDAIAGAIGRASTTVRNLDWFEVQNVRGHIADGQVAHYQVTLKLGFRIEE</sequence>
<dbReference type="NCBIfam" id="NF043052">
    <property type="entry name" value="DodecBact"/>
    <property type="match status" value="1"/>
</dbReference>
<gene>
    <name evidence="1" type="ORF">N864_04640</name>
</gene>
<dbReference type="InterPro" id="IPR036694">
    <property type="entry name" value="Dodecin-like_sf"/>
</dbReference>
<keyword evidence="2" id="KW-1185">Reference proteome</keyword>
<accession>W9GKR4</accession>
<dbReference type="OrthoDB" id="9805889at2"/>
<dbReference type="InterPro" id="IPR050049">
    <property type="entry name" value="Dodecin_bact"/>
</dbReference>
<dbReference type="PANTHER" id="PTHR39324">
    <property type="entry name" value="CALCIUM DODECIN"/>
    <property type="match status" value="1"/>
</dbReference>
<proteinExistence type="predicted"/>
<dbReference type="Pfam" id="PF07311">
    <property type="entry name" value="Dodecin"/>
    <property type="match status" value="1"/>
</dbReference>
<dbReference type="Gene3D" id="3.30.1660.10">
    <property type="entry name" value="Flavin-binding protein dodecin"/>
    <property type="match status" value="1"/>
</dbReference>
<dbReference type="Proteomes" id="UP000019494">
    <property type="component" value="Unassembled WGS sequence"/>
</dbReference>
<reference evidence="2" key="1">
    <citation type="submission" date="2013-08" db="EMBL/GenBank/DDBJ databases">
        <title>Intrasporangium oryzae NRRL B-24470.</title>
        <authorList>
            <person name="Liu H."/>
            <person name="Wang G."/>
        </authorList>
    </citation>
    <scope>NUCLEOTIDE SEQUENCE [LARGE SCALE GENOMIC DNA]</scope>
    <source>
        <strain evidence="2">Q5-1</strain>
    </source>
</reference>
<comment type="caution">
    <text evidence="1">The sequence shown here is derived from an EMBL/GenBank/DDBJ whole genome shotgun (WGS) entry which is preliminary data.</text>
</comment>
<evidence type="ECO:0008006" key="3">
    <source>
        <dbReference type="Google" id="ProtNLM"/>
    </source>
</evidence>
<dbReference type="AlphaFoldDB" id="W9GKR4"/>
<dbReference type="PANTHER" id="PTHR39324:SF1">
    <property type="entry name" value="CALCIUM DODECIN"/>
    <property type="match status" value="1"/>
</dbReference>
<protein>
    <recommendedName>
        <fullName evidence="3">Dodecin family protein</fullName>
    </recommendedName>
</protein>
<dbReference type="RefSeq" id="WP_034717588.1">
    <property type="nucleotide sequence ID" value="NZ_AWQS01000115.1"/>
</dbReference>
<dbReference type="EMBL" id="AWQS01000115">
    <property type="protein sequence ID" value="EWT05413.1"/>
    <property type="molecule type" value="Genomic_DNA"/>
</dbReference>
<evidence type="ECO:0000313" key="1">
    <source>
        <dbReference type="EMBL" id="EWT05413.1"/>
    </source>
</evidence>